<dbReference type="Gene3D" id="3.30.420.80">
    <property type="entry name" value="Ribosomal protein S11"/>
    <property type="match status" value="1"/>
</dbReference>
<evidence type="ECO:0000313" key="11">
    <source>
        <dbReference type="Proteomes" id="UP000094070"/>
    </source>
</evidence>
<dbReference type="InterPro" id="IPR036967">
    <property type="entry name" value="Ribosomal_uS11_sf"/>
</dbReference>
<reference evidence="10 11" key="1">
    <citation type="journal article" date="2012" name="Science">
        <title>Ecological populations of bacteria act as socially cohesive units of antibiotic production and resistance.</title>
        <authorList>
            <person name="Cordero O.X."/>
            <person name="Wildschutte H."/>
            <person name="Kirkup B."/>
            <person name="Proehl S."/>
            <person name="Ngo L."/>
            <person name="Hussain F."/>
            <person name="Le Roux F."/>
            <person name="Mincer T."/>
            <person name="Polz M.F."/>
        </authorList>
    </citation>
    <scope>NUCLEOTIDE SEQUENCE [LARGE SCALE GENOMIC DNA]</scope>
    <source>
        <strain evidence="10 11">1S-45</strain>
    </source>
</reference>
<evidence type="ECO:0000256" key="6">
    <source>
        <dbReference type="ARBA" id="ARBA00035160"/>
    </source>
</evidence>
<accession>A0A1E5DZ53</accession>
<dbReference type="AlphaFoldDB" id="A0A1E5DZ53"/>
<gene>
    <name evidence="8" type="primary">rpsK</name>
    <name evidence="10" type="ORF">A1QC_13150</name>
</gene>
<dbReference type="GO" id="GO:1990904">
    <property type="term" value="C:ribonucleoprotein complex"/>
    <property type="evidence" value="ECO:0007669"/>
    <property type="project" value="UniProtKB-KW"/>
</dbReference>
<evidence type="ECO:0000256" key="2">
    <source>
        <dbReference type="ARBA" id="ARBA00022730"/>
    </source>
</evidence>
<evidence type="ECO:0000256" key="7">
    <source>
        <dbReference type="ARBA" id="ARBA00058053"/>
    </source>
</evidence>
<dbReference type="OrthoDB" id="9806415at2"/>
<dbReference type="PIRSF" id="PIRSF002131">
    <property type="entry name" value="Ribosomal_S11"/>
    <property type="match status" value="1"/>
</dbReference>
<dbReference type="EMBL" id="AJYK02000102">
    <property type="protein sequence ID" value="OEF23014.1"/>
    <property type="molecule type" value="Genomic_DNA"/>
</dbReference>
<dbReference type="GO" id="GO:0006412">
    <property type="term" value="P:translation"/>
    <property type="evidence" value="ECO:0007669"/>
    <property type="project" value="UniProtKB-UniRule"/>
</dbReference>
<proteinExistence type="inferred from homology"/>
<dbReference type="NCBIfam" id="NF003698">
    <property type="entry name" value="PRK05309.1"/>
    <property type="match status" value="1"/>
</dbReference>
<dbReference type="FunFam" id="3.30.420.80:FF:000001">
    <property type="entry name" value="30S ribosomal protein S11"/>
    <property type="match status" value="1"/>
</dbReference>
<evidence type="ECO:0000256" key="9">
    <source>
        <dbReference type="RuleBase" id="RU003629"/>
    </source>
</evidence>
<sequence length="129" mass="13944">MAKQPTRTRKRVRKQVADGVAHIHASFNNTIVTITDRQGNALSWATAGGSGFRGSRKSTPFAAQVAAERAGELAKEYGLKNLEVMVKGPGPGRESTIRALNALGYRITNIVDATPIPHNGCRPPKKRRV</sequence>
<evidence type="ECO:0000256" key="1">
    <source>
        <dbReference type="ARBA" id="ARBA00006194"/>
    </source>
</evidence>
<dbReference type="SUPFAM" id="SSF53137">
    <property type="entry name" value="Translational machinery components"/>
    <property type="match status" value="1"/>
</dbReference>
<keyword evidence="11" id="KW-1185">Reference proteome</keyword>
<evidence type="ECO:0000256" key="8">
    <source>
        <dbReference type="HAMAP-Rule" id="MF_01310"/>
    </source>
</evidence>
<evidence type="ECO:0000256" key="3">
    <source>
        <dbReference type="ARBA" id="ARBA00022884"/>
    </source>
</evidence>
<dbReference type="eggNOG" id="COG0100">
    <property type="taxonomic scope" value="Bacteria"/>
</dbReference>
<dbReference type="Proteomes" id="UP000094070">
    <property type="component" value="Unassembled WGS sequence"/>
</dbReference>
<comment type="subunit">
    <text evidence="8">Part of the 30S ribosomal subunit. Interacts with proteins S7 and S18. Binds to IF-3.</text>
</comment>
<dbReference type="PROSITE" id="PS00054">
    <property type="entry name" value="RIBOSOMAL_S11"/>
    <property type="match status" value="1"/>
</dbReference>
<comment type="function">
    <text evidence="7 8">Located on the platform of the 30S subunit, it bridges several disparate RNA helices of the 16S rRNA. Forms part of the Shine-Dalgarno cleft in the 70S ribosome.</text>
</comment>
<dbReference type="GO" id="GO:0005840">
    <property type="term" value="C:ribosome"/>
    <property type="evidence" value="ECO:0007669"/>
    <property type="project" value="UniProtKB-KW"/>
</dbReference>
<keyword evidence="3 8" id="KW-0694">RNA-binding</keyword>
<dbReference type="HAMAP" id="MF_01310">
    <property type="entry name" value="Ribosomal_uS11"/>
    <property type="match status" value="1"/>
</dbReference>
<name>A0A1E5DZ53_9VIBR</name>
<evidence type="ECO:0000256" key="5">
    <source>
        <dbReference type="ARBA" id="ARBA00023274"/>
    </source>
</evidence>
<dbReference type="GO" id="GO:0003735">
    <property type="term" value="F:structural constituent of ribosome"/>
    <property type="evidence" value="ECO:0007669"/>
    <property type="project" value="InterPro"/>
</dbReference>
<comment type="caution">
    <text evidence="10">The sequence shown here is derived from an EMBL/GenBank/DDBJ whole genome shotgun (WGS) entry which is preliminary data.</text>
</comment>
<dbReference type="STRING" id="1188252.A1QC_13150"/>
<dbReference type="InterPro" id="IPR001971">
    <property type="entry name" value="Ribosomal_uS11"/>
</dbReference>
<dbReference type="Pfam" id="PF00411">
    <property type="entry name" value="Ribosomal_S11"/>
    <property type="match status" value="1"/>
</dbReference>
<dbReference type="RefSeq" id="WP_017026374.1">
    <property type="nucleotide sequence ID" value="NZ_AJYK02000102.1"/>
</dbReference>
<dbReference type="InterPro" id="IPR018102">
    <property type="entry name" value="Ribosomal_uS11_CS"/>
</dbReference>
<dbReference type="GO" id="GO:0019843">
    <property type="term" value="F:rRNA binding"/>
    <property type="evidence" value="ECO:0007669"/>
    <property type="project" value="UniProtKB-UniRule"/>
</dbReference>
<keyword evidence="5 8" id="KW-0687">Ribonucleoprotein</keyword>
<dbReference type="PANTHER" id="PTHR11759">
    <property type="entry name" value="40S RIBOSOMAL PROTEIN S14/30S RIBOSOMAL PROTEIN S11"/>
    <property type="match status" value="1"/>
</dbReference>
<comment type="similarity">
    <text evidence="1 8 9">Belongs to the universal ribosomal protein uS11 family.</text>
</comment>
<organism evidence="10 11">
    <name type="scientific">Vibrio rumoiensis 1S-45</name>
    <dbReference type="NCBI Taxonomy" id="1188252"/>
    <lineage>
        <taxon>Bacteria</taxon>
        <taxon>Pseudomonadati</taxon>
        <taxon>Pseudomonadota</taxon>
        <taxon>Gammaproteobacteria</taxon>
        <taxon>Vibrionales</taxon>
        <taxon>Vibrionaceae</taxon>
        <taxon>Vibrio</taxon>
    </lineage>
</organism>
<keyword evidence="4 8" id="KW-0689">Ribosomal protein</keyword>
<dbReference type="InterPro" id="IPR019981">
    <property type="entry name" value="Ribosomal_uS11_bac-type"/>
</dbReference>
<evidence type="ECO:0000313" key="10">
    <source>
        <dbReference type="EMBL" id="OEF23014.1"/>
    </source>
</evidence>
<dbReference type="NCBIfam" id="TIGR03632">
    <property type="entry name" value="uS11_bact"/>
    <property type="match status" value="1"/>
</dbReference>
<protein>
    <recommendedName>
        <fullName evidence="6 8">Small ribosomal subunit protein uS11</fullName>
    </recommendedName>
</protein>
<evidence type="ECO:0000256" key="4">
    <source>
        <dbReference type="ARBA" id="ARBA00022980"/>
    </source>
</evidence>
<keyword evidence="2 8" id="KW-0699">rRNA-binding</keyword>